<accession>A0ABQ2GF56</accession>
<protein>
    <submittedName>
        <fullName evidence="2">Uncharacterized protein</fullName>
    </submittedName>
</protein>
<gene>
    <name evidence="2" type="ORF">GCM10010840_32510</name>
</gene>
<reference evidence="3" key="1">
    <citation type="journal article" date="2019" name="Int. J. Syst. Evol. Microbiol.">
        <title>The Global Catalogue of Microorganisms (GCM) 10K type strain sequencing project: providing services to taxonomists for standard genome sequencing and annotation.</title>
        <authorList>
            <consortium name="The Broad Institute Genomics Platform"/>
            <consortium name="The Broad Institute Genome Sequencing Center for Infectious Disease"/>
            <person name="Wu L."/>
            <person name="Ma J."/>
        </authorList>
    </citation>
    <scope>NUCLEOTIDE SEQUENCE [LARGE SCALE GENOMIC DNA]</scope>
    <source>
        <strain evidence="3">JCM 15442</strain>
    </source>
</reference>
<dbReference type="Proteomes" id="UP000639973">
    <property type="component" value="Unassembled WGS sequence"/>
</dbReference>
<evidence type="ECO:0000313" key="3">
    <source>
        <dbReference type="Proteomes" id="UP000639973"/>
    </source>
</evidence>
<evidence type="ECO:0000313" key="2">
    <source>
        <dbReference type="EMBL" id="GGL91877.1"/>
    </source>
</evidence>
<name>A0ABQ2GF56_9DEIO</name>
<comment type="caution">
    <text evidence="2">The sequence shown here is derived from an EMBL/GenBank/DDBJ whole genome shotgun (WGS) entry which is preliminary data.</text>
</comment>
<sequence length="744" mass="80189">MHVLGHVHVSRGPQSLPLSSKAAALLTYLALEGRPHHREHLAGLLWDTSDALRNLRVELARLKGRGIDPFPARQPMLSLGCATDLDSWLAIPQPTQERDLLGWLAPLRGPALSGLEDLGSSAFRGWVDQQRQAIHDRVEERLQLTYSRLEEQGLSASAELVRARADLMGLALSARPASAPPAALTFRWPAQEEQLRQVLARAGRSPQLVLLQGHSETRRALLERMVQNTSWSAVQLRASTRQPLLLAALAQHLWQFVPVDQRAQTHLPHGQNPETDLIELGQVMVALGRPLMIALHDVAYPGQWPDWLEPMLSFLLDLPLPLVLVLSTTWPALASGLRPALSQLVGPRLHTVTLPPLSVHDLMRSLEAQGSAGLAGTQRARATRVVQCSEGLPVYVRALLGEKDTPLQHDARVPRQVSDWLLADLAGVSILERERLARLAQVYGRFDVVLASTLLGECAPATLGVGLQAGLLAPAGTAEDLTLPHLDYRSSDAENHLIFASDVVRSALAATLPATERHALRATLAAVLVSSQPALGLVYATRAALPELVQTARRALPPRSAACDRRASAAPATPAEEPPGRAHPRHEVRTPNGYRVGLDSCFLEVMRRGPPGSPPLLTLRLPGHGTGRWTLTARVDVADSAPQHAAFPVPFVLGVRAGTGPRVIYTVGPVLDQPADSDHQHFGGVVPLGQWFSLSGQGGSGPLELSVRAGDIALTVGALRWGEHSLHDLCLNTFLGTPVHGSGD</sequence>
<feature type="region of interest" description="Disordered" evidence="1">
    <location>
        <begin position="556"/>
        <end position="590"/>
    </location>
</feature>
<evidence type="ECO:0000256" key="1">
    <source>
        <dbReference type="SAM" id="MobiDB-lite"/>
    </source>
</evidence>
<proteinExistence type="predicted"/>
<dbReference type="EMBL" id="BMOL01000022">
    <property type="protein sequence ID" value="GGL91877.1"/>
    <property type="molecule type" value="Genomic_DNA"/>
</dbReference>
<keyword evidence="3" id="KW-1185">Reference proteome</keyword>
<organism evidence="2 3">
    <name type="scientific">Deinococcus aerolatus</name>
    <dbReference type="NCBI Taxonomy" id="522487"/>
    <lineage>
        <taxon>Bacteria</taxon>
        <taxon>Thermotogati</taxon>
        <taxon>Deinococcota</taxon>
        <taxon>Deinococci</taxon>
        <taxon>Deinococcales</taxon>
        <taxon>Deinococcaceae</taxon>
        <taxon>Deinococcus</taxon>
    </lineage>
</organism>